<dbReference type="InterPro" id="IPR012340">
    <property type="entry name" value="NA-bd_OB-fold"/>
</dbReference>
<dbReference type="CDD" id="cd03301">
    <property type="entry name" value="ABC_MalK_N"/>
    <property type="match status" value="1"/>
</dbReference>
<dbReference type="InterPro" id="IPR003439">
    <property type="entry name" value="ABC_transporter-like_ATP-bd"/>
</dbReference>
<evidence type="ECO:0000256" key="2">
    <source>
        <dbReference type="ARBA" id="ARBA00022597"/>
    </source>
</evidence>
<dbReference type="SUPFAM" id="SSF50331">
    <property type="entry name" value="MOP-like"/>
    <property type="match status" value="1"/>
</dbReference>
<keyword evidence="3" id="KW-0547">Nucleotide-binding</keyword>
<dbReference type="InterPro" id="IPR017871">
    <property type="entry name" value="ABC_transporter-like_CS"/>
</dbReference>
<dbReference type="InterPro" id="IPR013611">
    <property type="entry name" value="Transp-assoc_OB_typ2"/>
</dbReference>
<keyword evidence="7" id="KW-1185">Reference proteome</keyword>
<dbReference type="InterPro" id="IPR015855">
    <property type="entry name" value="ABC_transpr_MalK-like"/>
</dbReference>
<dbReference type="Proteomes" id="UP001596422">
    <property type="component" value="Unassembled WGS sequence"/>
</dbReference>
<sequence length="383" mass="41395">MADVKLDNIKKSYGDVPVLHGIDLDIKHGEFVVLVGASGCGKSTVLRLIAGLEEISSGTLEIGNRVVNRLPPAQRGIAMVFQSYALYPHMSVYKNMSYGLKIAGKSKADIEAKVREAAKILHIDHLLDRLPRELSGGQRQRVAIGRAIVRDPNVFLFDEPLSNLDAALRVKTRVEIGKLHQELGATIIYVTHDQVEAMTLGDKIVVMNQGRVEQCGTPLELYQHPTTRFVAGFIGSPKMNFLDGKVAEIGNGHVEIQLGNGCRSRACVETGTLKIGDPVTLGVRPEHLLESAGAGTVLVGDVTLVERLGEASYIYMTLADGSEIVVRGSGDSTVTTGERIEVSFAPRNAHLFDADGRSLRRLEAGNVHSTAELAQMKTVGQES</sequence>
<dbReference type="PROSITE" id="PS50893">
    <property type="entry name" value="ABC_TRANSPORTER_2"/>
    <property type="match status" value="1"/>
</dbReference>
<keyword evidence="4 6" id="KW-0067">ATP-binding</keyword>
<keyword evidence="2" id="KW-0762">Sugar transport</keyword>
<dbReference type="GO" id="GO:0005524">
    <property type="term" value="F:ATP binding"/>
    <property type="evidence" value="ECO:0007669"/>
    <property type="project" value="UniProtKB-KW"/>
</dbReference>
<comment type="caution">
    <text evidence="6">The sequence shown here is derived from an EMBL/GenBank/DDBJ whole genome shotgun (WGS) entry which is preliminary data.</text>
</comment>
<dbReference type="InterPro" id="IPR047641">
    <property type="entry name" value="ABC_transpr_MalK/UgpC-like"/>
</dbReference>
<dbReference type="Gene3D" id="2.40.50.100">
    <property type="match status" value="1"/>
</dbReference>
<dbReference type="RefSeq" id="WP_379911600.1">
    <property type="nucleotide sequence ID" value="NZ_JBHSWE010000001.1"/>
</dbReference>
<dbReference type="Gene3D" id="2.40.50.140">
    <property type="entry name" value="Nucleic acid-binding proteins"/>
    <property type="match status" value="1"/>
</dbReference>
<evidence type="ECO:0000256" key="4">
    <source>
        <dbReference type="ARBA" id="ARBA00022840"/>
    </source>
</evidence>
<dbReference type="Pfam" id="PF08402">
    <property type="entry name" value="TOBE_2"/>
    <property type="match status" value="1"/>
</dbReference>
<dbReference type="PROSITE" id="PS00211">
    <property type="entry name" value="ABC_TRANSPORTER_1"/>
    <property type="match status" value="1"/>
</dbReference>
<keyword evidence="1" id="KW-0813">Transport</keyword>
<gene>
    <name evidence="6" type="ORF">ACFQDL_26390</name>
</gene>
<accession>A0ABW2A6S2</accession>
<proteinExistence type="predicted"/>
<evidence type="ECO:0000256" key="3">
    <source>
        <dbReference type="ARBA" id="ARBA00022741"/>
    </source>
</evidence>
<dbReference type="Gene3D" id="3.40.50.300">
    <property type="entry name" value="P-loop containing nucleotide triphosphate hydrolases"/>
    <property type="match status" value="1"/>
</dbReference>
<dbReference type="PANTHER" id="PTHR43875">
    <property type="entry name" value="MALTODEXTRIN IMPORT ATP-BINDING PROTEIN MSMX"/>
    <property type="match status" value="1"/>
</dbReference>
<evidence type="ECO:0000313" key="7">
    <source>
        <dbReference type="Proteomes" id="UP001596422"/>
    </source>
</evidence>
<evidence type="ECO:0000259" key="5">
    <source>
        <dbReference type="PROSITE" id="PS50893"/>
    </source>
</evidence>
<dbReference type="EMBL" id="JBHSWE010000001">
    <property type="protein sequence ID" value="MFC6673222.1"/>
    <property type="molecule type" value="Genomic_DNA"/>
</dbReference>
<dbReference type="Pfam" id="PF00005">
    <property type="entry name" value="ABC_tran"/>
    <property type="match status" value="1"/>
</dbReference>
<dbReference type="NCBIfam" id="NF008653">
    <property type="entry name" value="PRK11650.1"/>
    <property type="match status" value="1"/>
</dbReference>
<name>A0ABW2A6S2_9GAMM</name>
<organism evidence="6 7">
    <name type="scientific">Marinobacterium aestuariivivens</name>
    <dbReference type="NCBI Taxonomy" id="1698799"/>
    <lineage>
        <taxon>Bacteria</taxon>
        <taxon>Pseudomonadati</taxon>
        <taxon>Pseudomonadota</taxon>
        <taxon>Gammaproteobacteria</taxon>
        <taxon>Oceanospirillales</taxon>
        <taxon>Oceanospirillaceae</taxon>
        <taxon>Marinobacterium</taxon>
    </lineage>
</organism>
<dbReference type="SUPFAM" id="SSF52540">
    <property type="entry name" value="P-loop containing nucleoside triphosphate hydrolases"/>
    <property type="match status" value="1"/>
</dbReference>
<dbReference type="InterPro" id="IPR008995">
    <property type="entry name" value="Mo/tungstate-bd_C_term_dom"/>
</dbReference>
<dbReference type="SMART" id="SM00382">
    <property type="entry name" value="AAA"/>
    <property type="match status" value="1"/>
</dbReference>
<protein>
    <submittedName>
        <fullName evidence="6">ABC transporter ATP-binding protein</fullName>
    </submittedName>
</protein>
<dbReference type="InterPro" id="IPR027417">
    <property type="entry name" value="P-loop_NTPase"/>
</dbReference>
<evidence type="ECO:0000313" key="6">
    <source>
        <dbReference type="EMBL" id="MFC6673222.1"/>
    </source>
</evidence>
<dbReference type="InterPro" id="IPR003593">
    <property type="entry name" value="AAA+_ATPase"/>
</dbReference>
<reference evidence="7" key="1">
    <citation type="journal article" date="2019" name="Int. J. Syst. Evol. Microbiol.">
        <title>The Global Catalogue of Microorganisms (GCM) 10K type strain sequencing project: providing services to taxonomists for standard genome sequencing and annotation.</title>
        <authorList>
            <consortium name="The Broad Institute Genomics Platform"/>
            <consortium name="The Broad Institute Genome Sequencing Center for Infectious Disease"/>
            <person name="Wu L."/>
            <person name="Ma J."/>
        </authorList>
    </citation>
    <scope>NUCLEOTIDE SEQUENCE [LARGE SCALE GENOMIC DNA]</scope>
    <source>
        <strain evidence="7">NBRC 111756</strain>
    </source>
</reference>
<evidence type="ECO:0000256" key="1">
    <source>
        <dbReference type="ARBA" id="ARBA00022448"/>
    </source>
</evidence>
<dbReference type="PANTHER" id="PTHR43875:SF3">
    <property type="entry name" value="MALTOSE_MALTODEXTRIN IMPORT ATP-BINDING PROTEIN MALK"/>
    <property type="match status" value="1"/>
</dbReference>
<feature type="domain" description="ABC transporter" evidence="5">
    <location>
        <begin position="4"/>
        <end position="234"/>
    </location>
</feature>